<dbReference type="PRINTS" id="PR00039">
    <property type="entry name" value="HTHLYSR"/>
</dbReference>
<keyword evidence="2" id="KW-0805">Transcription regulation</keyword>
<dbReference type="AlphaFoldDB" id="A0A3N5Z8Y1"/>
<organism evidence="6 7">
    <name type="scientific">Alteromonas sediminis</name>
    <dbReference type="NCBI Taxonomy" id="2259342"/>
    <lineage>
        <taxon>Bacteria</taxon>
        <taxon>Pseudomonadati</taxon>
        <taxon>Pseudomonadota</taxon>
        <taxon>Gammaproteobacteria</taxon>
        <taxon>Alteromonadales</taxon>
        <taxon>Alteromonadaceae</taxon>
        <taxon>Alteromonas/Salinimonas group</taxon>
        <taxon>Alteromonas</taxon>
    </lineage>
</organism>
<accession>A0A3N5Z8Y1</accession>
<dbReference type="InterPro" id="IPR000847">
    <property type="entry name" value="LysR_HTH_N"/>
</dbReference>
<dbReference type="PROSITE" id="PS50931">
    <property type="entry name" value="HTH_LYSR"/>
    <property type="match status" value="1"/>
</dbReference>
<dbReference type="OrthoDB" id="9786526at2"/>
<dbReference type="Proteomes" id="UP000275281">
    <property type="component" value="Unassembled WGS sequence"/>
</dbReference>
<dbReference type="GO" id="GO:0003700">
    <property type="term" value="F:DNA-binding transcription factor activity"/>
    <property type="evidence" value="ECO:0007669"/>
    <property type="project" value="InterPro"/>
</dbReference>
<evidence type="ECO:0000256" key="3">
    <source>
        <dbReference type="ARBA" id="ARBA00023125"/>
    </source>
</evidence>
<dbReference type="Pfam" id="PF00126">
    <property type="entry name" value="HTH_1"/>
    <property type="match status" value="1"/>
</dbReference>
<dbReference type="SUPFAM" id="SSF46785">
    <property type="entry name" value="Winged helix' DNA-binding domain"/>
    <property type="match status" value="1"/>
</dbReference>
<evidence type="ECO:0000313" key="7">
    <source>
        <dbReference type="Proteomes" id="UP000275281"/>
    </source>
</evidence>
<gene>
    <name evidence="6" type="ORF">DRW07_07500</name>
</gene>
<comment type="similarity">
    <text evidence="1">Belongs to the LysR transcriptional regulatory family.</text>
</comment>
<dbReference type="Gene3D" id="1.10.10.10">
    <property type="entry name" value="Winged helix-like DNA-binding domain superfamily/Winged helix DNA-binding domain"/>
    <property type="match status" value="1"/>
</dbReference>
<dbReference type="GO" id="GO:0003677">
    <property type="term" value="F:DNA binding"/>
    <property type="evidence" value="ECO:0007669"/>
    <property type="project" value="UniProtKB-KW"/>
</dbReference>
<comment type="caution">
    <text evidence="6">The sequence shown here is derived from an EMBL/GenBank/DDBJ whole genome shotgun (WGS) entry which is preliminary data.</text>
</comment>
<name>A0A3N5Z8Y1_9ALTE</name>
<keyword evidence="3" id="KW-0238">DNA-binding</keyword>
<keyword evidence="7" id="KW-1185">Reference proteome</keyword>
<sequence>MDVRFFNTFIEVAKTKHFGKAAENLYLTQSAVSARIKQLEEYFNAPLFIRERHSIRLTSTGERLLPFAESMVVTLNDARRALQEVDVQLLSTAATSNAWHLLFSHLYAATNHHFPELTLKSDVVNTEQLSRQLHERTVDIVFSLEKIKSDDAETLCIGNLELGLYHTHDADPAEALNNLIHINWGDKISALLFGEFPKLRQACFSTSSIALGLQVLNQRECASIVLPHNIATSVTHPQGQLIKAQPISGYLSLYVSRLKNAQHSALDDIFQFYASPLTYSTLFQMTQE</sequence>
<feature type="domain" description="HTH lysR-type" evidence="5">
    <location>
        <begin position="1"/>
        <end position="58"/>
    </location>
</feature>
<reference evidence="6 7" key="1">
    <citation type="submission" date="2018-11" db="EMBL/GenBank/DDBJ databases">
        <authorList>
            <person name="Ye M.-Q."/>
            <person name="Du Z.-J."/>
        </authorList>
    </citation>
    <scope>NUCLEOTIDE SEQUENCE [LARGE SCALE GENOMIC DNA]</scope>
    <source>
        <strain evidence="6 7">U0105</strain>
    </source>
</reference>
<dbReference type="PANTHER" id="PTHR30579">
    <property type="entry name" value="TRANSCRIPTIONAL REGULATOR"/>
    <property type="match status" value="1"/>
</dbReference>
<evidence type="ECO:0000259" key="5">
    <source>
        <dbReference type="PROSITE" id="PS50931"/>
    </source>
</evidence>
<dbReference type="RefSeq" id="WP_124027264.1">
    <property type="nucleotide sequence ID" value="NZ_JBHRSN010000015.1"/>
</dbReference>
<dbReference type="InterPro" id="IPR036388">
    <property type="entry name" value="WH-like_DNA-bd_sf"/>
</dbReference>
<evidence type="ECO:0000256" key="1">
    <source>
        <dbReference type="ARBA" id="ARBA00009437"/>
    </source>
</evidence>
<dbReference type="SUPFAM" id="SSF53850">
    <property type="entry name" value="Periplasmic binding protein-like II"/>
    <property type="match status" value="1"/>
</dbReference>
<evidence type="ECO:0000313" key="6">
    <source>
        <dbReference type="EMBL" id="RPJ67364.1"/>
    </source>
</evidence>
<dbReference type="FunFam" id="1.10.10.10:FF:000001">
    <property type="entry name" value="LysR family transcriptional regulator"/>
    <property type="match status" value="1"/>
</dbReference>
<dbReference type="InterPro" id="IPR050176">
    <property type="entry name" value="LTTR"/>
</dbReference>
<proteinExistence type="inferred from homology"/>
<evidence type="ECO:0000256" key="2">
    <source>
        <dbReference type="ARBA" id="ARBA00023015"/>
    </source>
</evidence>
<evidence type="ECO:0000256" key="4">
    <source>
        <dbReference type="ARBA" id="ARBA00023163"/>
    </source>
</evidence>
<dbReference type="InterPro" id="IPR036390">
    <property type="entry name" value="WH_DNA-bd_sf"/>
</dbReference>
<dbReference type="PANTHER" id="PTHR30579:SF8">
    <property type="entry name" value="HTH-TYPE TRANSCRIPTIONAL REGULATOR HDFR"/>
    <property type="match status" value="1"/>
</dbReference>
<protein>
    <submittedName>
        <fullName evidence="6">LysR family transcriptional regulator</fullName>
    </submittedName>
</protein>
<keyword evidence="4" id="KW-0804">Transcription</keyword>
<dbReference type="EMBL" id="RPOK01000002">
    <property type="protein sequence ID" value="RPJ67364.1"/>
    <property type="molecule type" value="Genomic_DNA"/>
</dbReference>